<dbReference type="RefSeq" id="WP_095373426.1">
    <property type="nucleotide sequence ID" value="NZ_CP022983.1"/>
</dbReference>
<dbReference type="GO" id="GO:0006635">
    <property type="term" value="P:fatty acid beta-oxidation"/>
    <property type="evidence" value="ECO:0007669"/>
    <property type="project" value="TreeGrafter"/>
</dbReference>
<gene>
    <name evidence="4" type="ORF">CKF48_22640</name>
</gene>
<keyword evidence="2" id="KW-0456">Lyase</keyword>
<dbReference type="Gene3D" id="3.90.226.10">
    <property type="entry name" value="2-enoyl-CoA Hydratase, Chain A, domain 1"/>
    <property type="match status" value="1"/>
</dbReference>
<dbReference type="OrthoDB" id="9775794at2"/>
<evidence type="ECO:0000256" key="1">
    <source>
        <dbReference type="ARBA" id="ARBA00005254"/>
    </source>
</evidence>
<dbReference type="InterPro" id="IPR014748">
    <property type="entry name" value="Enoyl-CoA_hydra_C"/>
</dbReference>
<evidence type="ECO:0000256" key="3">
    <source>
        <dbReference type="RuleBase" id="RU003707"/>
    </source>
</evidence>
<accession>A0A248TNX2</accession>
<dbReference type="Gene3D" id="1.10.12.10">
    <property type="entry name" value="Lyase 2-enoyl-coa Hydratase, Chain A, domain 2"/>
    <property type="match status" value="1"/>
</dbReference>
<name>A0A248TNX2_9BACI</name>
<proteinExistence type="inferred from homology"/>
<reference evidence="4 5" key="1">
    <citation type="submission" date="2017-08" db="EMBL/GenBank/DDBJ databases">
        <title>Complete Genome Sequence of Bacillus kochii Oregon-R-modENCODE STRAIN BDGP4, isolated from Drosophila melanogaster gut.</title>
        <authorList>
            <person name="Wan K.H."/>
            <person name="Yu C."/>
            <person name="Park S."/>
            <person name="Hammonds A.S."/>
            <person name="Booth B.W."/>
            <person name="Celniker S.E."/>
        </authorList>
    </citation>
    <scope>NUCLEOTIDE SEQUENCE [LARGE SCALE GENOMIC DNA]</scope>
    <source>
        <strain evidence="4 5">BDGP4</strain>
    </source>
</reference>
<dbReference type="CDD" id="cd06558">
    <property type="entry name" value="crotonase-like"/>
    <property type="match status" value="1"/>
</dbReference>
<dbReference type="SUPFAM" id="SSF52096">
    <property type="entry name" value="ClpP/crotonase"/>
    <property type="match status" value="1"/>
</dbReference>
<comment type="similarity">
    <text evidence="1 3">Belongs to the enoyl-CoA hydratase/isomerase family.</text>
</comment>
<dbReference type="PANTHER" id="PTHR11941:SF133">
    <property type="entry name" value="1,2-EPOXYPHENYLACETYL-COA ISOMERASE"/>
    <property type="match status" value="1"/>
</dbReference>
<dbReference type="InterPro" id="IPR001753">
    <property type="entry name" value="Enoyl-CoA_hydra/iso"/>
</dbReference>
<dbReference type="EMBL" id="CP022983">
    <property type="protein sequence ID" value="ASV69862.1"/>
    <property type="molecule type" value="Genomic_DNA"/>
</dbReference>
<dbReference type="Pfam" id="PF00378">
    <property type="entry name" value="ECH_1"/>
    <property type="match status" value="1"/>
</dbReference>
<dbReference type="PROSITE" id="PS00166">
    <property type="entry name" value="ENOYL_COA_HYDRATASE"/>
    <property type="match status" value="1"/>
</dbReference>
<evidence type="ECO:0000313" key="5">
    <source>
        <dbReference type="Proteomes" id="UP000215137"/>
    </source>
</evidence>
<evidence type="ECO:0000313" key="4">
    <source>
        <dbReference type="EMBL" id="ASV69862.1"/>
    </source>
</evidence>
<dbReference type="KEGG" id="bko:CKF48_22640"/>
<dbReference type="GO" id="GO:0016829">
    <property type="term" value="F:lyase activity"/>
    <property type="evidence" value="ECO:0007669"/>
    <property type="project" value="UniProtKB-KW"/>
</dbReference>
<dbReference type="AlphaFoldDB" id="A0A248TNX2"/>
<dbReference type="InterPro" id="IPR029045">
    <property type="entry name" value="ClpP/crotonase-like_dom_sf"/>
</dbReference>
<dbReference type="PANTHER" id="PTHR11941">
    <property type="entry name" value="ENOYL-COA HYDRATASE-RELATED"/>
    <property type="match status" value="1"/>
</dbReference>
<organism evidence="4 5">
    <name type="scientific">Cytobacillus kochii</name>
    <dbReference type="NCBI Taxonomy" id="859143"/>
    <lineage>
        <taxon>Bacteria</taxon>
        <taxon>Bacillati</taxon>
        <taxon>Bacillota</taxon>
        <taxon>Bacilli</taxon>
        <taxon>Bacillales</taxon>
        <taxon>Bacillaceae</taxon>
        <taxon>Cytobacillus</taxon>
    </lineage>
</organism>
<dbReference type="InterPro" id="IPR018376">
    <property type="entry name" value="Enoyl-CoA_hyd/isom_CS"/>
</dbReference>
<protein>
    <submittedName>
        <fullName evidence="4">Enoyl-CoA hydratase</fullName>
    </submittedName>
</protein>
<keyword evidence="5" id="KW-1185">Reference proteome</keyword>
<evidence type="ECO:0000256" key="2">
    <source>
        <dbReference type="ARBA" id="ARBA00023239"/>
    </source>
</evidence>
<dbReference type="Proteomes" id="UP000215137">
    <property type="component" value="Chromosome"/>
</dbReference>
<sequence>MTSKTMSHLLMKIENGVMELTLNRPEALNSFSPELIQGLKSALQQAKADKDIRVIVLKGAGRAFSSGGDVKRMGSRSPIATYEHIGNLNELILLIQSVEKPIIAAVHGYAAGAGFNLALACDLILAEEETKFILSFSKVGLISDGGGSYFLPRLVGLQRAKELLFSAEPLTVEKAYEFGIVNHIYKKGHFEDDVKQYAEKLSAGPNIAYGFIKKLTNESYQLSLKQVLEQERITQGTMVTTEDHHEGITAFKEKRQPDFKRS</sequence>